<proteinExistence type="predicted"/>
<dbReference type="PIRSF" id="PIRSF006648">
    <property type="entry name" value="DrrB"/>
    <property type="match status" value="1"/>
</dbReference>
<feature type="transmembrane region" description="Helical" evidence="6">
    <location>
        <begin position="47"/>
        <end position="70"/>
    </location>
</feature>
<evidence type="ECO:0000256" key="1">
    <source>
        <dbReference type="ARBA" id="ARBA00004141"/>
    </source>
</evidence>
<keyword evidence="5" id="KW-0046">Antibiotic resistance</keyword>
<dbReference type="Proteomes" id="UP000243342">
    <property type="component" value="Unassembled WGS sequence"/>
</dbReference>
<feature type="domain" description="ABC-2 type transporter transmembrane" evidence="7">
    <location>
        <begin position="48"/>
        <end position="230"/>
    </location>
</feature>
<dbReference type="InterPro" id="IPR051784">
    <property type="entry name" value="Nod_factor_ABC_transporter"/>
</dbReference>
<sequence length="241" mass="25953">MSTLIRLEVIRIFRNKKVVFFTLLYPAILYMIFAQSSGRIGGLSVKLYVMVSMAAFGAVGATLMSTAQGISQERAKGWVRQLRLTALNQNGYVISKIIAAAATSGPAIAVVMLVGGLVNGVRMPAWQWPVLLIALWLGSLVFAALGVALGYLGSPSTIQPILMICYLGLSLLGGLWMPTTGFPTVLRKISEAMPTYRFGAIGRTIEAGQFPHGADLAVLAGYLVVFVVLAGRLYRRDRSRA</sequence>
<dbReference type="AlphaFoldDB" id="A0A1J7C713"/>
<dbReference type="OrthoDB" id="63188at2"/>
<feature type="transmembrane region" description="Helical" evidence="6">
    <location>
        <begin position="216"/>
        <end position="234"/>
    </location>
</feature>
<accession>A0A1J7C713</accession>
<dbReference type="GO" id="GO:0046677">
    <property type="term" value="P:response to antibiotic"/>
    <property type="evidence" value="ECO:0007669"/>
    <property type="project" value="UniProtKB-KW"/>
</dbReference>
<dbReference type="RefSeq" id="WP_071656672.1">
    <property type="nucleotide sequence ID" value="NZ_MLCF01000056.1"/>
</dbReference>
<evidence type="ECO:0000313" key="9">
    <source>
        <dbReference type="Proteomes" id="UP000243342"/>
    </source>
</evidence>
<dbReference type="GO" id="GO:0043190">
    <property type="term" value="C:ATP-binding cassette (ABC) transporter complex"/>
    <property type="evidence" value="ECO:0007669"/>
    <property type="project" value="InterPro"/>
</dbReference>
<feature type="transmembrane region" description="Helical" evidence="6">
    <location>
        <begin position="160"/>
        <end position="177"/>
    </location>
</feature>
<comment type="caution">
    <text evidence="8">The sequence shown here is derived from an EMBL/GenBank/DDBJ whole genome shotgun (WGS) entry which is preliminary data.</text>
</comment>
<feature type="transmembrane region" description="Helical" evidence="6">
    <location>
        <begin position="130"/>
        <end position="153"/>
    </location>
</feature>
<keyword evidence="4 6" id="KW-0472">Membrane</keyword>
<feature type="transmembrane region" description="Helical" evidence="6">
    <location>
        <begin position="18"/>
        <end position="35"/>
    </location>
</feature>
<organism evidence="8 9">
    <name type="scientific">Mangrovactinospora gilvigrisea</name>
    <dbReference type="NCBI Taxonomy" id="1428644"/>
    <lineage>
        <taxon>Bacteria</taxon>
        <taxon>Bacillati</taxon>
        <taxon>Actinomycetota</taxon>
        <taxon>Actinomycetes</taxon>
        <taxon>Kitasatosporales</taxon>
        <taxon>Streptomycetaceae</taxon>
        <taxon>Mangrovactinospora</taxon>
    </lineage>
</organism>
<keyword evidence="3 6" id="KW-1133">Transmembrane helix</keyword>
<evidence type="ECO:0000256" key="5">
    <source>
        <dbReference type="ARBA" id="ARBA00023251"/>
    </source>
</evidence>
<keyword evidence="9" id="KW-1185">Reference proteome</keyword>
<evidence type="ECO:0000313" key="8">
    <source>
        <dbReference type="EMBL" id="OIV37344.1"/>
    </source>
</evidence>
<evidence type="ECO:0000256" key="6">
    <source>
        <dbReference type="SAM" id="Phobius"/>
    </source>
</evidence>
<gene>
    <name evidence="8" type="ORF">BIV57_11410</name>
</gene>
<evidence type="ECO:0000259" key="7">
    <source>
        <dbReference type="Pfam" id="PF12698"/>
    </source>
</evidence>
<comment type="subcellular location">
    <subcellularLocation>
        <location evidence="1">Membrane</location>
        <topology evidence="1">Multi-pass membrane protein</topology>
    </subcellularLocation>
</comment>
<name>A0A1J7C713_9ACTN</name>
<dbReference type="PANTHER" id="PTHR43229">
    <property type="entry name" value="NODULATION PROTEIN J"/>
    <property type="match status" value="1"/>
</dbReference>
<keyword evidence="2 6" id="KW-0812">Transmembrane</keyword>
<evidence type="ECO:0000256" key="3">
    <source>
        <dbReference type="ARBA" id="ARBA00022989"/>
    </source>
</evidence>
<dbReference type="InterPro" id="IPR013525">
    <property type="entry name" value="ABC2_TM"/>
</dbReference>
<dbReference type="InterPro" id="IPR000412">
    <property type="entry name" value="ABC_2_transport"/>
</dbReference>
<reference evidence="8 9" key="1">
    <citation type="submission" date="2016-10" db="EMBL/GenBank/DDBJ databases">
        <title>Genome sequence of Streptomyces gilvigriseus MUSC 26.</title>
        <authorList>
            <person name="Lee L.-H."/>
            <person name="Ser H.-L."/>
        </authorList>
    </citation>
    <scope>NUCLEOTIDE SEQUENCE [LARGE SCALE GENOMIC DNA]</scope>
    <source>
        <strain evidence="8 9">MUSC 26</strain>
    </source>
</reference>
<dbReference type="Pfam" id="PF12698">
    <property type="entry name" value="ABC2_membrane_3"/>
    <property type="match status" value="1"/>
</dbReference>
<feature type="transmembrane region" description="Helical" evidence="6">
    <location>
        <begin position="91"/>
        <end position="118"/>
    </location>
</feature>
<dbReference type="PANTHER" id="PTHR43229:SF2">
    <property type="entry name" value="NODULATION PROTEIN J"/>
    <property type="match status" value="1"/>
</dbReference>
<evidence type="ECO:0000256" key="4">
    <source>
        <dbReference type="ARBA" id="ARBA00023136"/>
    </source>
</evidence>
<dbReference type="STRING" id="1428644.BIV57_11410"/>
<protein>
    <submittedName>
        <fullName evidence="8">ABC transporter</fullName>
    </submittedName>
</protein>
<dbReference type="EMBL" id="MLCF01000056">
    <property type="protein sequence ID" value="OIV37344.1"/>
    <property type="molecule type" value="Genomic_DNA"/>
</dbReference>
<dbReference type="GO" id="GO:0140359">
    <property type="term" value="F:ABC-type transporter activity"/>
    <property type="evidence" value="ECO:0007669"/>
    <property type="project" value="InterPro"/>
</dbReference>
<evidence type="ECO:0000256" key="2">
    <source>
        <dbReference type="ARBA" id="ARBA00022692"/>
    </source>
</evidence>